<dbReference type="PANTHER" id="PTHR43707">
    <property type="entry name" value="HISTIDYL-TRNA SYNTHETASE"/>
    <property type="match status" value="1"/>
</dbReference>
<reference evidence="11 12" key="1">
    <citation type="submission" date="2018-06" db="EMBL/GenBank/DDBJ databases">
        <authorList>
            <consortium name="Pathogen Informatics"/>
            <person name="Doyle S."/>
        </authorList>
    </citation>
    <scope>NUCLEOTIDE SEQUENCE [LARGE SCALE GENOMIC DNA]</scope>
    <source>
        <strain evidence="11 12">NCTC10717</strain>
    </source>
</reference>
<dbReference type="GO" id="GO:0016757">
    <property type="term" value="F:glycosyltransferase activity"/>
    <property type="evidence" value="ECO:0007669"/>
    <property type="project" value="UniProtKB-KW"/>
</dbReference>
<proteinExistence type="inferred from homology"/>
<evidence type="ECO:0000256" key="5">
    <source>
        <dbReference type="ARBA" id="ARBA00020397"/>
    </source>
</evidence>
<evidence type="ECO:0000256" key="8">
    <source>
        <dbReference type="HAMAP-Rule" id="MF_00125"/>
    </source>
</evidence>
<accession>A0A380N1V0</accession>
<keyword evidence="11" id="KW-0808">Transferase</keyword>
<organism evidence="11 12">
    <name type="scientific">Suttonella indologenes</name>
    <dbReference type="NCBI Taxonomy" id="13276"/>
    <lineage>
        <taxon>Bacteria</taxon>
        <taxon>Pseudomonadati</taxon>
        <taxon>Pseudomonadota</taxon>
        <taxon>Gammaproteobacteria</taxon>
        <taxon>Cardiobacteriales</taxon>
        <taxon>Cardiobacteriaceae</taxon>
        <taxon>Suttonella</taxon>
    </lineage>
</organism>
<dbReference type="PANTHER" id="PTHR43707:SF1">
    <property type="entry name" value="HISTIDINE--TRNA LIGASE, MITOCHONDRIAL-RELATED"/>
    <property type="match status" value="1"/>
</dbReference>
<dbReference type="Gene3D" id="3.30.930.10">
    <property type="entry name" value="Bira Bifunctional Protein, Domain 2"/>
    <property type="match status" value="1"/>
</dbReference>
<feature type="binding site" evidence="9">
    <location>
        <position position="109"/>
    </location>
    <ligand>
        <name>L-histidine</name>
        <dbReference type="ChEBI" id="CHEBI:57595"/>
    </ligand>
</feature>
<evidence type="ECO:0000256" key="9">
    <source>
        <dbReference type="PIRSR" id="PIRSR001549-1"/>
    </source>
</evidence>
<comment type="similarity">
    <text evidence="3 8">Belongs to the class-II aminoacyl-tRNA synthetase family. HisZ subfamily.</text>
</comment>
<evidence type="ECO:0000313" key="11">
    <source>
        <dbReference type="EMBL" id="SUO97891.1"/>
    </source>
</evidence>
<dbReference type="GO" id="GO:0000105">
    <property type="term" value="P:L-histidine biosynthetic process"/>
    <property type="evidence" value="ECO:0007669"/>
    <property type="project" value="UniProtKB-UniRule"/>
</dbReference>
<dbReference type="EMBL" id="UHIA01000004">
    <property type="protein sequence ID" value="SUO97891.1"/>
    <property type="molecule type" value="Genomic_DNA"/>
</dbReference>
<dbReference type="SUPFAM" id="SSF55681">
    <property type="entry name" value="Class II aaRS and biotin synthetases"/>
    <property type="match status" value="1"/>
</dbReference>
<evidence type="ECO:0000256" key="1">
    <source>
        <dbReference type="ARBA" id="ARBA00004496"/>
    </source>
</evidence>
<evidence type="ECO:0000259" key="10">
    <source>
        <dbReference type="Pfam" id="PF13393"/>
    </source>
</evidence>
<sequence length="366" mass="39888">MTRYWMLPEDVIELLPQEASHIESLRRKLLDSMALWGYELVKPPLVEFLDSLLAGSENLDIQTFKITDQASGRLMGVRADLTPQIARIDAHRMAGTGTRRFAYCGDVLRTRSESTQPRRNPLIVGAELYGVANVSGDMEVMGLLLDCMNACGVEQSVLDIGHSAIFAGLVAVHGLSAEDSRAVKEAISGVQRPTLSQWQTAKRFSAACLADIAFLLDAPLHRAGLADLTQQFGGRHALFDQAIADLEAAEAMLRAAYPQQEIVVDVSSIGTYGYHSGLVFALYAQGHYDALARGGRYDGLGEVYGKARPATGFSIDLLTLGQLLPLPVSAQRPEKQAWSQNSKIFQDALSKRRSGIAVIFEHEGES</sequence>
<gene>
    <name evidence="8 11" type="primary">hisZ</name>
    <name evidence="11" type="ORF">NCTC10717_01672</name>
</gene>
<dbReference type="UniPathway" id="UPA00031">
    <property type="reaction ID" value="UER00006"/>
</dbReference>
<evidence type="ECO:0000256" key="4">
    <source>
        <dbReference type="ARBA" id="ARBA00011496"/>
    </source>
</evidence>
<evidence type="ECO:0000256" key="2">
    <source>
        <dbReference type="ARBA" id="ARBA00004667"/>
    </source>
</evidence>
<dbReference type="GO" id="GO:0004821">
    <property type="term" value="F:histidine-tRNA ligase activity"/>
    <property type="evidence" value="ECO:0007669"/>
    <property type="project" value="TreeGrafter"/>
</dbReference>
<dbReference type="Pfam" id="PF13393">
    <property type="entry name" value="tRNA-synt_His"/>
    <property type="match status" value="1"/>
</dbReference>
<comment type="subcellular location">
    <subcellularLocation>
        <location evidence="1 8">Cytoplasm</location>
    </subcellularLocation>
</comment>
<feature type="binding site" evidence="9">
    <location>
        <position position="127"/>
    </location>
    <ligand>
        <name>L-histidine</name>
        <dbReference type="ChEBI" id="CHEBI:57595"/>
    </ligand>
</feature>
<evidence type="ECO:0000256" key="6">
    <source>
        <dbReference type="ARBA" id="ARBA00022490"/>
    </source>
</evidence>
<dbReference type="InterPro" id="IPR004516">
    <property type="entry name" value="HisRS/HisZ"/>
</dbReference>
<comment type="function">
    <text evidence="7 8">Required for the first step of histidine biosynthesis. May allow the feedback regulation of ATP phosphoribosyltransferase activity by histidine.</text>
</comment>
<comment type="pathway">
    <text evidence="2 8">Amino-acid biosynthesis; L-histidine biosynthesis; L-histidine from 5-phospho-alpha-D-ribose 1-diphosphate: step 1/9.</text>
</comment>
<keyword evidence="12" id="KW-1185">Reference proteome</keyword>
<dbReference type="Proteomes" id="UP000254575">
    <property type="component" value="Unassembled WGS sequence"/>
</dbReference>
<keyword evidence="11" id="KW-0328">Glycosyltransferase</keyword>
<dbReference type="InterPro" id="IPR045864">
    <property type="entry name" value="aa-tRNA-synth_II/BPL/LPL"/>
</dbReference>
<dbReference type="AlphaFoldDB" id="A0A380N1V0"/>
<keyword evidence="8" id="KW-0368">Histidine biosynthesis</keyword>
<dbReference type="OrthoDB" id="9769617at2"/>
<name>A0A380N1V0_9GAMM</name>
<evidence type="ECO:0000256" key="3">
    <source>
        <dbReference type="ARBA" id="ARBA00005539"/>
    </source>
</evidence>
<protein>
    <recommendedName>
        <fullName evidence="5 8">ATP phosphoribosyltransferase regulatory subunit</fullName>
    </recommendedName>
</protein>
<dbReference type="HAMAP" id="MF_00125">
    <property type="entry name" value="HisZ"/>
    <property type="match status" value="1"/>
</dbReference>
<dbReference type="GO" id="GO:0006427">
    <property type="term" value="P:histidyl-tRNA aminoacylation"/>
    <property type="evidence" value="ECO:0007669"/>
    <property type="project" value="TreeGrafter"/>
</dbReference>
<evidence type="ECO:0000313" key="12">
    <source>
        <dbReference type="Proteomes" id="UP000254575"/>
    </source>
</evidence>
<evidence type="ECO:0000256" key="7">
    <source>
        <dbReference type="ARBA" id="ARBA00025246"/>
    </source>
</evidence>
<keyword evidence="8" id="KW-0028">Amino-acid biosynthesis</keyword>
<comment type="miscellaneous">
    <text evidence="8">This function is generally fulfilled by the C-terminal part of HisG, which is missing in some bacteria such as this one.</text>
</comment>
<dbReference type="RefSeq" id="WP_115218823.1">
    <property type="nucleotide sequence ID" value="NZ_UHIA01000004.1"/>
</dbReference>
<dbReference type="InterPro" id="IPR041715">
    <property type="entry name" value="HisRS-like_core"/>
</dbReference>
<feature type="binding site" evidence="9">
    <location>
        <begin position="80"/>
        <end position="82"/>
    </location>
    <ligand>
        <name>L-histidine</name>
        <dbReference type="ChEBI" id="CHEBI:57595"/>
    </ligand>
</feature>
<keyword evidence="6 8" id="KW-0963">Cytoplasm</keyword>
<feature type="domain" description="Class II Histidinyl-tRNA synthetase (HisRS)-like catalytic core" evidence="10">
    <location>
        <begin position="13"/>
        <end position="319"/>
    </location>
</feature>
<comment type="subunit">
    <text evidence="4 8">Heteromultimer composed of HisG and HisZ subunits.</text>
</comment>
<dbReference type="InterPro" id="IPR004517">
    <property type="entry name" value="HisZ"/>
</dbReference>
<dbReference type="PIRSF" id="PIRSF001549">
    <property type="entry name" value="His-tRNA_synth"/>
    <property type="match status" value="1"/>
</dbReference>
<dbReference type="GO" id="GO:0005737">
    <property type="term" value="C:cytoplasm"/>
    <property type="evidence" value="ECO:0007669"/>
    <property type="project" value="UniProtKB-SubCell"/>
</dbReference>
<dbReference type="NCBIfam" id="NF009086">
    <property type="entry name" value="PRK12421.1"/>
    <property type="match status" value="1"/>
</dbReference>